<dbReference type="EMBL" id="KF264561">
    <property type="protein sequence ID" value="AGS49891.1"/>
    <property type="molecule type" value="Genomic_DNA"/>
</dbReference>
<accession>S5TV65</accession>
<protein>
    <submittedName>
        <fullName evidence="2">Uncharacterized protein</fullName>
    </submittedName>
</protein>
<keyword evidence="1" id="KW-1133">Transmembrane helix</keyword>
<sequence length="44" mass="4716">MADSPQHNNVERRSARDLIMVAGFALSLAFIYTSGSLATRPPGP</sequence>
<name>S5TV65_9BACT</name>
<evidence type="ECO:0000256" key="1">
    <source>
        <dbReference type="SAM" id="Phobius"/>
    </source>
</evidence>
<organism evidence="2">
    <name type="scientific">uncultured bacterium esnapd21</name>
    <dbReference type="NCBI Taxonomy" id="1366603"/>
    <lineage>
        <taxon>Bacteria</taxon>
        <taxon>environmental samples</taxon>
    </lineage>
</organism>
<keyword evidence="1" id="KW-0472">Membrane</keyword>
<reference evidence="2" key="1">
    <citation type="journal article" date="2013" name="Proc. Natl. Acad. Sci. U.S.A.">
        <title>Mapping gene clusters within arrayed metagenomic libraries to expand the structural diversity of biomedically relevant natural products.</title>
        <authorList>
            <person name="Owen J.G."/>
            <person name="Reddy B.V."/>
            <person name="Ternei M.A."/>
            <person name="Charlop-Powers Z."/>
            <person name="Calle P.Y."/>
            <person name="Kim J.H."/>
            <person name="Brady S.F."/>
        </authorList>
    </citation>
    <scope>NUCLEOTIDE SEQUENCE</scope>
</reference>
<proteinExistence type="predicted"/>
<dbReference type="AlphaFoldDB" id="S5TV65"/>
<evidence type="ECO:0000313" key="2">
    <source>
        <dbReference type="EMBL" id="AGS49891.1"/>
    </source>
</evidence>
<feature type="transmembrane region" description="Helical" evidence="1">
    <location>
        <begin position="18"/>
        <end position="38"/>
    </location>
</feature>
<keyword evidence="1" id="KW-0812">Transmembrane</keyword>